<evidence type="ECO:0000256" key="6">
    <source>
        <dbReference type="ARBA" id="ARBA00022840"/>
    </source>
</evidence>
<evidence type="ECO:0000256" key="7">
    <source>
        <dbReference type="ARBA" id="ARBA00022989"/>
    </source>
</evidence>
<dbReference type="PROSITE" id="PS00211">
    <property type="entry name" value="ABC_TRANSPORTER_1"/>
    <property type="match status" value="1"/>
</dbReference>
<dbReference type="InterPro" id="IPR036640">
    <property type="entry name" value="ABC1_TM_sf"/>
</dbReference>
<dbReference type="CDD" id="cd07346">
    <property type="entry name" value="ABC_6TM_exporters"/>
    <property type="match status" value="1"/>
</dbReference>
<protein>
    <submittedName>
        <fullName evidence="12">ABC transporter related</fullName>
    </submittedName>
</protein>
<dbReference type="OrthoDB" id="9761126at2"/>
<keyword evidence="8 9" id="KW-0472">Membrane</keyword>
<keyword evidence="5" id="KW-0547">Nucleotide-binding</keyword>
<feature type="domain" description="ABC transmembrane type-1" evidence="11">
    <location>
        <begin position="36"/>
        <end position="337"/>
    </location>
</feature>
<dbReference type="GO" id="GO:0005524">
    <property type="term" value="F:ATP binding"/>
    <property type="evidence" value="ECO:0007669"/>
    <property type="project" value="UniProtKB-KW"/>
</dbReference>
<reference evidence="12 13" key="1">
    <citation type="journal article" date="2011" name="J. Bacteriol.">
        <title>Genome sequence of the verrucomicrobium Opitutus terrae PB90-1, an abundant inhabitant of rice paddy soil ecosystems.</title>
        <authorList>
            <person name="van Passel M.W."/>
            <person name="Kant R."/>
            <person name="Palva A."/>
            <person name="Copeland A."/>
            <person name="Lucas S."/>
            <person name="Lapidus A."/>
            <person name="Glavina del Rio T."/>
            <person name="Pitluck S."/>
            <person name="Goltsman E."/>
            <person name="Clum A."/>
            <person name="Sun H."/>
            <person name="Schmutz J."/>
            <person name="Larimer F.W."/>
            <person name="Land M.L."/>
            <person name="Hauser L."/>
            <person name="Kyrpides N."/>
            <person name="Mikhailova N."/>
            <person name="Richardson P.P."/>
            <person name="Janssen P.H."/>
            <person name="de Vos W.M."/>
            <person name="Smidt H."/>
        </authorList>
    </citation>
    <scope>NUCLEOTIDE SEQUENCE [LARGE SCALE GENOMIC DNA]</scope>
    <source>
        <strain evidence="13">DSM 11246 / JCM 15787 / PB90-1</strain>
    </source>
</reference>
<dbReference type="EMBL" id="CP001032">
    <property type="protein sequence ID" value="ACB74200.1"/>
    <property type="molecule type" value="Genomic_DNA"/>
</dbReference>
<proteinExistence type="predicted"/>
<keyword evidence="7 9" id="KW-1133">Transmembrane helix</keyword>
<evidence type="ECO:0000256" key="1">
    <source>
        <dbReference type="ARBA" id="ARBA00004651"/>
    </source>
</evidence>
<dbReference type="FunFam" id="3.40.50.300:FF:000221">
    <property type="entry name" value="Multidrug ABC transporter ATP-binding protein"/>
    <property type="match status" value="1"/>
</dbReference>
<comment type="subcellular location">
    <subcellularLocation>
        <location evidence="1">Cell membrane</location>
        <topology evidence="1">Multi-pass membrane protein</topology>
    </subcellularLocation>
</comment>
<evidence type="ECO:0000259" key="11">
    <source>
        <dbReference type="PROSITE" id="PS50929"/>
    </source>
</evidence>
<dbReference type="Pfam" id="PF00664">
    <property type="entry name" value="ABC_membrane"/>
    <property type="match status" value="1"/>
</dbReference>
<keyword evidence="2" id="KW-0813">Transport</keyword>
<dbReference type="GO" id="GO:0016887">
    <property type="term" value="F:ATP hydrolysis activity"/>
    <property type="evidence" value="ECO:0007669"/>
    <property type="project" value="InterPro"/>
</dbReference>
<dbReference type="STRING" id="452637.Oter_0912"/>
<evidence type="ECO:0000313" key="12">
    <source>
        <dbReference type="EMBL" id="ACB74200.1"/>
    </source>
</evidence>
<dbReference type="PANTHER" id="PTHR24221:SF654">
    <property type="entry name" value="ATP-BINDING CASSETTE SUB-FAMILY B MEMBER 6"/>
    <property type="match status" value="1"/>
</dbReference>
<keyword evidence="13" id="KW-1185">Reference proteome</keyword>
<dbReference type="Gene3D" id="3.40.50.300">
    <property type="entry name" value="P-loop containing nucleotide triphosphate hydrolases"/>
    <property type="match status" value="1"/>
</dbReference>
<dbReference type="PROSITE" id="PS50929">
    <property type="entry name" value="ABC_TM1F"/>
    <property type="match status" value="1"/>
</dbReference>
<dbReference type="eggNOG" id="COG1132">
    <property type="taxonomic scope" value="Bacteria"/>
</dbReference>
<dbReference type="Gene3D" id="1.20.1560.10">
    <property type="entry name" value="ABC transporter type 1, transmembrane domain"/>
    <property type="match status" value="1"/>
</dbReference>
<accession>B1ZWS3</accession>
<evidence type="ECO:0000256" key="3">
    <source>
        <dbReference type="ARBA" id="ARBA00022475"/>
    </source>
</evidence>
<keyword evidence="3" id="KW-1003">Cell membrane</keyword>
<dbReference type="RefSeq" id="WP_012373738.1">
    <property type="nucleotide sequence ID" value="NC_010571.1"/>
</dbReference>
<feature type="transmembrane region" description="Helical" evidence="9">
    <location>
        <begin position="85"/>
        <end position="106"/>
    </location>
</feature>
<evidence type="ECO:0000256" key="2">
    <source>
        <dbReference type="ARBA" id="ARBA00022448"/>
    </source>
</evidence>
<dbReference type="InterPro" id="IPR003593">
    <property type="entry name" value="AAA+_ATPase"/>
</dbReference>
<organism evidence="12 13">
    <name type="scientific">Opitutus terrae (strain DSM 11246 / JCM 15787 / PB90-1)</name>
    <dbReference type="NCBI Taxonomy" id="452637"/>
    <lineage>
        <taxon>Bacteria</taxon>
        <taxon>Pseudomonadati</taxon>
        <taxon>Verrucomicrobiota</taxon>
        <taxon>Opitutia</taxon>
        <taxon>Opitutales</taxon>
        <taxon>Opitutaceae</taxon>
        <taxon>Opitutus</taxon>
    </lineage>
</organism>
<evidence type="ECO:0000256" key="4">
    <source>
        <dbReference type="ARBA" id="ARBA00022692"/>
    </source>
</evidence>
<evidence type="ECO:0000256" key="5">
    <source>
        <dbReference type="ARBA" id="ARBA00022741"/>
    </source>
</evidence>
<dbReference type="AlphaFoldDB" id="B1ZWS3"/>
<dbReference type="GO" id="GO:0005886">
    <property type="term" value="C:plasma membrane"/>
    <property type="evidence" value="ECO:0007669"/>
    <property type="project" value="UniProtKB-SubCell"/>
</dbReference>
<evidence type="ECO:0000256" key="9">
    <source>
        <dbReference type="SAM" id="Phobius"/>
    </source>
</evidence>
<dbReference type="SUPFAM" id="SSF52540">
    <property type="entry name" value="P-loop containing nucleoside triphosphate hydrolases"/>
    <property type="match status" value="1"/>
</dbReference>
<evidence type="ECO:0000256" key="8">
    <source>
        <dbReference type="ARBA" id="ARBA00023136"/>
    </source>
</evidence>
<dbReference type="Pfam" id="PF00005">
    <property type="entry name" value="ABC_tran"/>
    <property type="match status" value="1"/>
</dbReference>
<dbReference type="SUPFAM" id="SSF90123">
    <property type="entry name" value="ABC transporter transmembrane region"/>
    <property type="match status" value="1"/>
</dbReference>
<feature type="transmembrane region" description="Helical" evidence="9">
    <location>
        <begin position="270"/>
        <end position="293"/>
    </location>
</feature>
<name>B1ZWS3_OPITP</name>
<dbReference type="InterPro" id="IPR011527">
    <property type="entry name" value="ABC1_TM_dom"/>
</dbReference>
<sequence>MPESDPKPFTATLSNRAVIRRLFRLTWRYRAGCLKVLLIQLVLLSMGIVGLSFTGVGIDYIRHKVAGVPLSPNPLHLAPPEDWPWPHVLGLLAGLILVLALARALLNYSYFVSVNRLVQQQLVVDLRGRVYDRLQRLSFRFFDANTTGSIITRVTSDVQAVRMFVDQVLIQSVIMVISLTVYVTYMASLSPTLTVACLATTPLLWGISAWFSRKIQPAYAHNRTLVEKMVQRLAESVQGIAVTKGFGREAEDRARFDAANQACYDQQRGIFWRVSLFSPAVGFLTRINMMVLLGYGGWLVIRGELPLGAGLVVFVGLLEQFSGQVNNIATIVNSVQQSLIGARRVFEILDAPVEVRNAPDAVRRPRLTGAVNFERVSFVYQPLPSASGPAAFEDEVEPKPVLHDITLDVQAGQYVAILGPTGAGKSVLMSLIPRFYDPTAGRILIDGIDVRRLHLDDLRRNIGIVFQESFLFSNTVAANIAFGHPEATREQIERAARIAAAHEFITALPQGYDTVLGESGSSLSGGQRQRLAIARAVLLEPAILLLDDPTAAIDSQTEHEIFTALEQAISGRTAFIVAHRLSTLRRADFIIVMEAGRIVQRGTHAELMRVPGPYRRVAQLQLVDPAELQQLATTEEIA</sequence>
<dbReference type="Proteomes" id="UP000007013">
    <property type="component" value="Chromosome"/>
</dbReference>
<dbReference type="GO" id="GO:0140359">
    <property type="term" value="F:ABC-type transporter activity"/>
    <property type="evidence" value="ECO:0007669"/>
    <property type="project" value="InterPro"/>
</dbReference>
<dbReference type="GO" id="GO:0034040">
    <property type="term" value="F:ATPase-coupled lipid transmembrane transporter activity"/>
    <property type="evidence" value="ECO:0007669"/>
    <property type="project" value="TreeGrafter"/>
</dbReference>
<dbReference type="InterPro" id="IPR039421">
    <property type="entry name" value="Type_1_exporter"/>
</dbReference>
<dbReference type="InterPro" id="IPR003439">
    <property type="entry name" value="ABC_transporter-like_ATP-bd"/>
</dbReference>
<evidence type="ECO:0000259" key="10">
    <source>
        <dbReference type="PROSITE" id="PS50893"/>
    </source>
</evidence>
<feature type="transmembrane region" description="Helical" evidence="9">
    <location>
        <begin position="193"/>
        <end position="211"/>
    </location>
</feature>
<dbReference type="HOGENOM" id="CLU_000604_84_3_0"/>
<dbReference type="KEGG" id="ote:Oter_0912"/>
<evidence type="ECO:0000313" key="13">
    <source>
        <dbReference type="Proteomes" id="UP000007013"/>
    </source>
</evidence>
<dbReference type="InterPro" id="IPR027417">
    <property type="entry name" value="P-loop_NTPase"/>
</dbReference>
<feature type="transmembrane region" description="Helical" evidence="9">
    <location>
        <begin position="168"/>
        <end position="187"/>
    </location>
</feature>
<feature type="transmembrane region" description="Helical" evidence="9">
    <location>
        <begin position="36"/>
        <end position="58"/>
    </location>
</feature>
<dbReference type="SMART" id="SM00382">
    <property type="entry name" value="AAA"/>
    <property type="match status" value="1"/>
</dbReference>
<dbReference type="InterPro" id="IPR017871">
    <property type="entry name" value="ABC_transporter-like_CS"/>
</dbReference>
<dbReference type="PANTHER" id="PTHR24221">
    <property type="entry name" value="ATP-BINDING CASSETTE SUB-FAMILY B"/>
    <property type="match status" value="1"/>
</dbReference>
<gene>
    <name evidence="12" type="ordered locus">Oter_0912</name>
</gene>
<feature type="domain" description="ABC transporter" evidence="10">
    <location>
        <begin position="371"/>
        <end position="620"/>
    </location>
</feature>
<keyword evidence="6" id="KW-0067">ATP-binding</keyword>
<keyword evidence="4 9" id="KW-0812">Transmembrane</keyword>
<dbReference type="PROSITE" id="PS50893">
    <property type="entry name" value="ABC_TRANSPORTER_2"/>
    <property type="match status" value="1"/>
</dbReference>